<evidence type="ECO:0000256" key="4">
    <source>
        <dbReference type="ARBA" id="ARBA00023136"/>
    </source>
</evidence>
<evidence type="ECO:0000313" key="7">
    <source>
        <dbReference type="EMBL" id="MEQ2185257.1"/>
    </source>
</evidence>
<keyword evidence="8" id="KW-1185">Reference proteome</keyword>
<keyword evidence="3 5" id="KW-1133">Transmembrane helix</keyword>
<feature type="transmembrane region" description="Helical" evidence="5">
    <location>
        <begin position="114"/>
        <end position="135"/>
    </location>
</feature>
<dbReference type="SUPFAM" id="SSF81321">
    <property type="entry name" value="Family A G protein-coupled receptor-like"/>
    <property type="match status" value="1"/>
</dbReference>
<dbReference type="InterPro" id="IPR000276">
    <property type="entry name" value="GPCR_Rhodpsn"/>
</dbReference>
<keyword evidence="4 5" id="KW-0472">Membrane</keyword>
<feature type="transmembrane region" description="Helical" evidence="5">
    <location>
        <begin position="207"/>
        <end position="228"/>
    </location>
</feature>
<dbReference type="EMBL" id="JAHRIO010081225">
    <property type="protein sequence ID" value="MEQ2185257.1"/>
    <property type="molecule type" value="Genomic_DNA"/>
</dbReference>
<evidence type="ECO:0000313" key="8">
    <source>
        <dbReference type="Proteomes" id="UP001476798"/>
    </source>
</evidence>
<dbReference type="Pfam" id="PF00001">
    <property type="entry name" value="7tm_1"/>
    <property type="match status" value="1"/>
</dbReference>
<keyword evidence="2 5" id="KW-0812">Transmembrane</keyword>
<feature type="transmembrane region" description="Helical" evidence="5">
    <location>
        <begin position="6"/>
        <end position="28"/>
    </location>
</feature>
<dbReference type="PROSITE" id="PS50262">
    <property type="entry name" value="G_PROTEIN_RECEP_F1_2"/>
    <property type="match status" value="1"/>
</dbReference>
<accession>A0ABV0PPS8</accession>
<organism evidence="7 8">
    <name type="scientific">Goodea atripinnis</name>
    <dbReference type="NCBI Taxonomy" id="208336"/>
    <lineage>
        <taxon>Eukaryota</taxon>
        <taxon>Metazoa</taxon>
        <taxon>Chordata</taxon>
        <taxon>Craniata</taxon>
        <taxon>Vertebrata</taxon>
        <taxon>Euteleostomi</taxon>
        <taxon>Actinopterygii</taxon>
        <taxon>Neopterygii</taxon>
        <taxon>Teleostei</taxon>
        <taxon>Neoteleostei</taxon>
        <taxon>Acanthomorphata</taxon>
        <taxon>Ovalentaria</taxon>
        <taxon>Atherinomorphae</taxon>
        <taxon>Cyprinodontiformes</taxon>
        <taxon>Goodeidae</taxon>
        <taxon>Goodea</taxon>
    </lineage>
</organism>
<feature type="transmembrane region" description="Helical" evidence="5">
    <location>
        <begin position="172"/>
        <end position="195"/>
    </location>
</feature>
<dbReference type="InterPro" id="IPR027294">
    <property type="entry name" value="NPS_rcpt"/>
</dbReference>
<dbReference type="InterPro" id="IPR017452">
    <property type="entry name" value="GPCR_Rhodpsn_7TM"/>
</dbReference>
<sequence length="324" mass="36882">MPILGPILHILVFIVGVVLNVWGLKSLLHDWKKVRTINILVLNLGLADMLYLLTLPFLIVYYLKGAKWTFGEAFCKVTRFCFNLNLYCSIGFLTCISVYRYLAIVYPIRALGKLTMTHTVVISAMVWILVSVQSLPDMTFPKSSVNKTEECFETTDWEHAAGYLNYSLGWTFTGFCIPFIIILGCYMHVTVVICRSHMMKKNKKRQVLKLLVFLILLFSLCFAPYHVLKNLNLYSRVLKNLNICSKWDSTIFVAHQASRGLVSLNSALNPLVYLHVNKDMGFQFRQLLQGCQQKISCLLSNSHSVPASQTEQEINSPSMTADVF</sequence>
<evidence type="ECO:0000256" key="5">
    <source>
        <dbReference type="SAM" id="Phobius"/>
    </source>
</evidence>
<dbReference type="PRINTS" id="PR00237">
    <property type="entry name" value="GPCRRHODOPSN"/>
</dbReference>
<evidence type="ECO:0000259" key="6">
    <source>
        <dbReference type="PROSITE" id="PS50262"/>
    </source>
</evidence>
<proteinExistence type="predicted"/>
<dbReference type="Proteomes" id="UP001476798">
    <property type="component" value="Unassembled WGS sequence"/>
</dbReference>
<dbReference type="PRINTS" id="PR01157">
    <property type="entry name" value="P2YPURNOCPTR"/>
</dbReference>
<evidence type="ECO:0000256" key="3">
    <source>
        <dbReference type="ARBA" id="ARBA00022989"/>
    </source>
</evidence>
<protein>
    <recommendedName>
        <fullName evidence="6">G-protein coupled receptors family 1 profile domain-containing protein</fullName>
    </recommendedName>
</protein>
<comment type="caution">
    <text evidence="7">The sequence shown here is derived from an EMBL/GenBank/DDBJ whole genome shotgun (WGS) entry which is preliminary data.</text>
</comment>
<evidence type="ECO:0000256" key="1">
    <source>
        <dbReference type="ARBA" id="ARBA00004370"/>
    </source>
</evidence>
<feature type="domain" description="G-protein coupled receptors family 1 profile" evidence="6">
    <location>
        <begin position="5"/>
        <end position="273"/>
    </location>
</feature>
<gene>
    <name evidence="7" type="ORF">GOODEAATRI_016369</name>
</gene>
<name>A0ABV0PPS8_9TELE</name>
<feature type="transmembrane region" description="Helical" evidence="5">
    <location>
        <begin position="84"/>
        <end position="102"/>
    </location>
</feature>
<dbReference type="PANTHER" id="PTHR24244:SF0">
    <property type="entry name" value="G-PROTEIN COUPLED RECEPTORS FAMILY 1 PROFILE DOMAIN-CONTAINING PROTEIN"/>
    <property type="match status" value="1"/>
</dbReference>
<dbReference type="PANTHER" id="PTHR24244">
    <property type="entry name" value="NEUROPEPTIDE S RECEPTOR"/>
    <property type="match status" value="1"/>
</dbReference>
<feature type="transmembrane region" description="Helical" evidence="5">
    <location>
        <begin position="40"/>
        <end position="64"/>
    </location>
</feature>
<dbReference type="Gene3D" id="1.20.1070.10">
    <property type="entry name" value="Rhodopsin 7-helix transmembrane proteins"/>
    <property type="match status" value="1"/>
</dbReference>
<reference evidence="7 8" key="1">
    <citation type="submission" date="2021-06" db="EMBL/GenBank/DDBJ databases">
        <authorList>
            <person name="Palmer J.M."/>
        </authorList>
    </citation>
    <scope>NUCLEOTIDE SEQUENCE [LARGE SCALE GENOMIC DNA]</scope>
    <source>
        <strain evidence="7 8">GA_2019</strain>
        <tissue evidence="7">Muscle</tissue>
    </source>
</reference>
<evidence type="ECO:0000256" key="2">
    <source>
        <dbReference type="ARBA" id="ARBA00022692"/>
    </source>
</evidence>
<comment type="subcellular location">
    <subcellularLocation>
        <location evidence="1">Membrane</location>
    </subcellularLocation>
</comment>